<proteinExistence type="predicted"/>
<sequence>MSASCAVRADDRNSILGLRPRRALIARGRRKGLPWAPRPLTRADASPAARPGDATAPPRFGQEAPQQPAA</sequence>
<dbReference type="AlphaFoldDB" id="A0AAV7RXD3"/>
<evidence type="ECO:0000256" key="1">
    <source>
        <dbReference type="SAM" id="MobiDB-lite"/>
    </source>
</evidence>
<feature type="region of interest" description="Disordered" evidence="1">
    <location>
        <begin position="26"/>
        <end position="70"/>
    </location>
</feature>
<name>A0AAV7RXD3_PLEWA</name>
<gene>
    <name evidence="2" type="ORF">NDU88_010173</name>
</gene>
<keyword evidence="3" id="KW-1185">Reference proteome</keyword>
<evidence type="ECO:0000313" key="2">
    <source>
        <dbReference type="EMBL" id="KAJ1157461.1"/>
    </source>
</evidence>
<accession>A0AAV7RXD3</accession>
<organism evidence="2 3">
    <name type="scientific">Pleurodeles waltl</name>
    <name type="common">Iberian ribbed newt</name>
    <dbReference type="NCBI Taxonomy" id="8319"/>
    <lineage>
        <taxon>Eukaryota</taxon>
        <taxon>Metazoa</taxon>
        <taxon>Chordata</taxon>
        <taxon>Craniata</taxon>
        <taxon>Vertebrata</taxon>
        <taxon>Euteleostomi</taxon>
        <taxon>Amphibia</taxon>
        <taxon>Batrachia</taxon>
        <taxon>Caudata</taxon>
        <taxon>Salamandroidea</taxon>
        <taxon>Salamandridae</taxon>
        <taxon>Pleurodelinae</taxon>
        <taxon>Pleurodeles</taxon>
    </lineage>
</organism>
<dbReference type="EMBL" id="JANPWB010000009">
    <property type="protein sequence ID" value="KAJ1157461.1"/>
    <property type="molecule type" value="Genomic_DNA"/>
</dbReference>
<comment type="caution">
    <text evidence="2">The sequence shown here is derived from an EMBL/GenBank/DDBJ whole genome shotgun (WGS) entry which is preliminary data.</text>
</comment>
<dbReference type="Proteomes" id="UP001066276">
    <property type="component" value="Chromosome 5"/>
</dbReference>
<protein>
    <submittedName>
        <fullName evidence="2">Uncharacterized protein</fullName>
    </submittedName>
</protein>
<evidence type="ECO:0000313" key="3">
    <source>
        <dbReference type="Proteomes" id="UP001066276"/>
    </source>
</evidence>
<reference evidence="2" key="1">
    <citation type="journal article" date="2022" name="bioRxiv">
        <title>Sequencing and chromosome-scale assembly of the giantPleurodeles waltlgenome.</title>
        <authorList>
            <person name="Brown T."/>
            <person name="Elewa A."/>
            <person name="Iarovenko S."/>
            <person name="Subramanian E."/>
            <person name="Araus A.J."/>
            <person name="Petzold A."/>
            <person name="Susuki M."/>
            <person name="Suzuki K.-i.T."/>
            <person name="Hayashi T."/>
            <person name="Toyoda A."/>
            <person name="Oliveira C."/>
            <person name="Osipova E."/>
            <person name="Leigh N.D."/>
            <person name="Simon A."/>
            <person name="Yun M.H."/>
        </authorList>
    </citation>
    <scope>NUCLEOTIDE SEQUENCE</scope>
    <source>
        <strain evidence="2">20211129_DDA</strain>
        <tissue evidence="2">Liver</tissue>
    </source>
</reference>